<dbReference type="EMBL" id="FNUA01000002">
    <property type="protein sequence ID" value="SEE57632.1"/>
    <property type="molecule type" value="Genomic_DNA"/>
</dbReference>
<evidence type="ECO:0000313" key="2">
    <source>
        <dbReference type="EMBL" id="KAB0563654.1"/>
    </source>
</evidence>
<feature type="chain" id="PRO_5044558777" evidence="1">
    <location>
        <begin position="26"/>
        <end position="266"/>
    </location>
</feature>
<dbReference type="Proteomes" id="UP000199129">
    <property type="component" value="Unassembled WGS sequence"/>
</dbReference>
<sequence length="266" mass="29878">MNGVHRAATGLLLLFSALTSTQVLAEKQDCAEVFELLKSQKRDDFIALPHTGSEMNSMFDTHQVCYRGKDLSRWAAGAHMDLTSGINGIFKDGTAAIVTAHQRSNGELDYSEGNYNSSLILLRVDQESKRLTRTELMTQQSNDDPAKSIADFRITGYDDFNKTVYFQAPAWTTSDAVYSFQVGQALEGKRPNLKYFGPGRVDMVINDLGFEGLSNNVGNVLIWRDEYLPNQGRIDVLYLFDNDGKRICKVKSSDPSYRFNLICDER</sequence>
<dbReference type="Proteomes" id="UP000423257">
    <property type="component" value="Unassembled WGS sequence"/>
</dbReference>
<evidence type="ECO:0000313" key="7">
    <source>
        <dbReference type="Proteomes" id="UP000423257"/>
    </source>
</evidence>
<dbReference type="EMBL" id="VZPQ01000024">
    <property type="protein sequence ID" value="KAB0563654.1"/>
    <property type="molecule type" value="Genomic_DNA"/>
</dbReference>
<accession>A0A1H5JYP2</accession>
<gene>
    <name evidence="3" type="ORF">C9383_22845</name>
    <name evidence="2" type="ORF">F7R03_25875</name>
    <name evidence="4" type="ORF">SAMN04490198_1947</name>
</gene>
<keyword evidence="6" id="KW-1185">Reference proteome</keyword>
<reference evidence="3 6" key="2">
    <citation type="submission" date="2018-03" db="EMBL/GenBank/DDBJ databases">
        <title>Draft genome sequence of the type strain of Pseudomonas palleroniana LMG 23076, isolated from rice in Cameroon.</title>
        <authorList>
            <person name="Tambong J.T."/>
        </authorList>
    </citation>
    <scope>NUCLEOTIDE SEQUENCE [LARGE SCALE GENOMIC DNA]</scope>
    <source>
        <strain evidence="3 6">LMG 23076</strain>
    </source>
</reference>
<evidence type="ECO:0000313" key="4">
    <source>
        <dbReference type="EMBL" id="SEE57632.1"/>
    </source>
</evidence>
<reference evidence="4 5" key="1">
    <citation type="submission" date="2016-10" db="EMBL/GenBank/DDBJ databases">
        <authorList>
            <person name="de Groot N.N."/>
        </authorList>
    </citation>
    <scope>NUCLEOTIDE SEQUENCE [LARGE SCALE GENOMIC DNA]</scope>
    <source>
        <strain evidence="4 5">BS3265</strain>
    </source>
</reference>
<keyword evidence="1" id="KW-0732">Signal</keyword>
<dbReference type="AlphaFoldDB" id="A0A1H5JYP2"/>
<name>A0A1H5JYP2_9PSED</name>
<dbReference type="EMBL" id="PYWX01000066">
    <property type="protein sequence ID" value="PTC22635.1"/>
    <property type="molecule type" value="Genomic_DNA"/>
</dbReference>
<protein>
    <submittedName>
        <fullName evidence="4">Uncharacterized protein</fullName>
    </submittedName>
</protein>
<proteinExistence type="predicted"/>
<evidence type="ECO:0000256" key="1">
    <source>
        <dbReference type="SAM" id="SignalP"/>
    </source>
</evidence>
<dbReference type="RefSeq" id="WP_090367408.1">
    <property type="nucleotide sequence ID" value="NZ_FNUA01000002.1"/>
</dbReference>
<evidence type="ECO:0000313" key="3">
    <source>
        <dbReference type="EMBL" id="PTC22635.1"/>
    </source>
</evidence>
<evidence type="ECO:0000313" key="6">
    <source>
        <dbReference type="Proteomes" id="UP000240476"/>
    </source>
</evidence>
<evidence type="ECO:0000313" key="5">
    <source>
        <dbReference type="Proteomes" id="UP000199129"/>
    </source>
</evidence>
<feature type="signal peptide" evidence="1">
    <location>
        <begin position="1"/>
        <end position="25"/>
    </location>
</feature>
<dbReference type="Proteomes" id="UP000240476">
    <property type="component" value="Unassembled WGS sequence"/>
</dbReference>
<organism evidence="4 5">
    <name type="scientific">Pseudomonas palleroniana</name>
    <dbReference type="NCBI Taxonomy" id="191390"/>
    <lineage>
        <taxon>Bacteria</taxon>
        <taxon>Pseudomonadati</taxon>
        <taxon>Pseudomonadota</taxon>
        <taxon>Gammaproteobacteria</taxon>
        <taxon>Pseudomonadales</taxon>
        <taxon>Pseudomonadaceae</taxon>
        <taxon>Pseudomonas</taxon>
    </lineage>
</organism>
<reference evidence="2 7" key="3">
    <citation type="submission" date="2019-09" db="EMBL/GenBank/DDBJ databases">
        <title>Draft genome sequences of 48 bacterial type strains from the CCUG.</title>
        <authorList>
            <person name="Tunovic T."/>
            <person name="Pineiro-Iglesias B."/>
            <person name="Unosson C."/>
            <person name="Inganas E."/>
            <person name="Ohlen M."/>
            <person name="Cardew S."/>
            <person name="Jensie-Markopoulos S."/>
            <person name="Salva-Serra F."/>
            <person name="Jaen-Luchoro D."/>
            <person name="Karlsson R."/>
            <person name="Svensson-Stadler L."/>
            <person name="Chun J."/>
            <person name="Moore E."/>
        </authorList>
    </citation>
    <scope>NUCLEOTIDE SEQUENCE [LARGE SCALE GENOMIC DNA]</scope>
    <source>
        <strain evidence="2 7">CCUG 51524</strain>
    </source>
</reference>